<protein>
    <recommendedName>
        <fullName evidence="3">Protein HRI1</fullName>
    </recommendedName>
</protein>
<evidence type="ECO:0008006" key="3">
    <source>
        <dbReference type="Google" id="ProtNLM"/>
    </source>
</evidence>
<dbReference type="AlphaFoldDB" id="A0A165ENI9"/>
<gene>
    <name evidence="1" type="ORF">CALCODRAFT_484975</name>
</gene>
<keyword evidence="2" id="KW-1185">Reference proteome</keyword>
<dbReference type="Pfam" id="PF16815">
    <property type="entry name" value="HRI1"/>
    <property type="match status" value="1"/>
</dbReference>
<reference evidence="1 2" key="1">
    <citation type="journal article" date="2016" name="Mol. Biol. Evol.">
        <title>Comparative Genomics of Early-Diverging Mushroom-Forming Fungi Provides Insights into the Origins of Lignocellulose Decay Capabilities.</title>
        <authorList>
            <person name="Nagy L.G."/>
            <person name="Riley R."/>
            <person name="Tritt A."/>
            <person name="Adam C."/>
            <person name="Daum C."/>
            <person name="Floudas D."/>
            <person name="Sun H."/>
            <person name="Yadav J.S."/>
            <person name="Pangilinan J."/>
            <person name="Larsson K.H."/>
            <person name="Matsuura K."/>
            <person name="Barry K."/>
            <person name="Labutti K."/>
            <person name="Kuo R."/>
            <person name="Ohm R.A."/>
            <person name="Bhattacharya S.S."/>
            <person name="Shirouzu T."/>
            <person name="Yoshinaga Y."/>
            <person name="Martin F.M."/>
            <person name="Grigoriev I.V."/>
            <person name="Hibbett D.S."/>
        </authorList>
    </citation>
    <scope>NUCLEOTIDE SEQUENCE [LARGE SCALE GENOMIC DNA]</scope>
    <source>
        <strain evidence="1 2">HHB12733</strain>
    </source>
</reference>
<accession>A0A165ENI9</accession>
<dbReference type="Gene3D" id="2.40.128.320">
    <property type="entry name" value="Protein HRI1, N-terminal domain"/>
    <property type="match status" value="1"/>
</dbReference>
<dbReference type="OrthoDB" id="4045395at2759"/>
<proteinExistence type="predicted"/>
<dbReference type="Proteomes" id="UP000076842">
    <property type="component" value="Unassembled WGS sequence"/>
</dbReference>
<dbReference type="InterPro" id="IPR031818">
    <property type="entry name" value="Hri1"/>
</dbReference>
<dbReference type="STRING" id="1353952.A0A165ENI9"/>
<dbReference type="EMBL" id="KV423999">
    <property type="protein sequence ID" value="KZT55222.1"/>
    <property type="molecule type" value="Genomic_DNA"/>
</dbReference>
<name>A0A165ENI9_9BASI</name>
<evidence type="ECO:0000313" key="2">
    <source>
        <dbReference type="Proteomes" id="UP000076842"/>
    </source>
</evidence>
<sequence>MSATTRVSIAWPPDYPPQETTDTVVLSFPSKYFLDLRFQKDASPAELIWGFAGRTETSGKLTTFIHLIDSRNPLDPLSVEDSGEFEILPNGDESESGTMVHPETGQVVQYVETWRKLPKSTIGGAVCLESSGDDGVKAFLGRVGTLFQGICARDGRISVVRRALDDKGKWKELLRSGDDVDLLPVIGIQESTGWSSGQTVVHGGRDWVVRDVEQ</sequence>
<organism evidence="1 2">
    <name type="scientific">Calocera cornea HHB12733</name>
    <dbReference type="NCBI Taxonomy" id="1353952"/>
    <lineage>
        <taxon>Eukaryota</taxon>
        <taxon>Fungi</taxon>
        <taxon>Dikarya</taxon>
        <taxon>Basidiomycota</taxon>
        <taxon>Agaricomycotina</taxon>
        <taxon>Dacrymycetes</taxon>
        <taxon>Dacrymycetales</taxon>
        <taxon>Dacrymycetaceae</taxon>
        <taxon>Calocera</taxon>
    </lineage>
</organism>
<dbReference type="InterPro" id="IPR043047">
    <property type="entry name" value="Hri1_N_sf"/>
</dbReference>
<dbReference type="InParanoid" id="A0A165ENI9"/>
<evidence type="ECO:0000313" key="1">
    <source>
        <dbReference type="EMBL" id="KZT55222.1"/>
    </source>
</evidence>